<comment type="caution">
    <text evidence="3">The sequence shown here is derived from an EMBL/GenBank/DDBJ whole genome shotgun (WGS) entry which is preliminary data.</text>
</comment>
<dbReference type="PANTHER" id="PTHR40459:SF1">
    <property type="entry name" value="CONSERVED HYPOTHETICAL ALANINE AND LEUCINE RICH PROTEIN"/>
    <property type="match status" value="1"/>
</dbReference>
<evidence type="ECO:0000313" key="4">
    <source>
        <dbReference type="Proteomes" id="UP000744769"/>
    </source>
</evidence>
<dbReference type="InterPro" id="IPR019665">
    <property type="entry name" value="OxRdtase/DH_put_Rossmann_dom"/>
</dbReference>
<dbReference type="Gene3D" id="1.10.1040.20">
    <property type="entry name" value="ProC-like, C-terminal domain"/>
    <property type="match status" value="1"/>
</dbReference>
<reference evidence="3" key="1">
    <citation type="submission" date="2020-03" db="EMBL/GenBank/DDBJ databases">
        <title>Draft sequencing of Calidifontibacter sp. DB0510.</title>
        <authorList>
            <person name="Kim D.-U."/>
        </authorList>
    </citation>
    <scope>NUCLEOTIDE SEQUENCE</scope>
    <source>
        <strain evidence="3">DB0510</strain>
    </source>
</reference>
<dbReference type="SUPFAM" id="SSF48179">
    <property type="entry name" value="6-phosphogluconate dehydrogenase C-terminal domain-like"/>
    <property type="match status" value="1"/>
</dbReference>
<dbReference type="InterPro" id="IPR008927">
    <property type="entry name" value="6-PGluconate_DH-like_C_sf"/>
</dbReference>
<sequence length="288" mass="29509">MNNPPSLRVAIIGCGKVGSVLGAALAAAGHEVVAVSATSDASLERAATLLPGVPVLPIPQVARAGEVVLMTVPDDALGPLAAGLATEGAWDGGRLVVHASGFHGTAVLEPVLHAGGDVIAMHPAMTFAGTPKDLERISGTPFAVTASPGAELVGQALAIDIGGDPFLLAEEDRPKYHAALSHGSNHLVTLVAQAQQLLREVGIDDPSRLLSPLLQASLDNSLERGDKALTGPVSRGDVATVAAHLRVLAGSEDVEMAYRAMARATAMRTARRRAMPAESVQPLLEELS</sequence>
<dbReference type="InterPro" id="IPR018931">
    <property type="entry name" value="DUF2520"/>
</dbReference>
<dbReference type="Pfam" id="PF10727">
    <property type="entry name" value="Rossmann-like"/>
    <property type="match status" value="1"/>
</dbReference>
<dbReference type="AlphaFoldDB" id="A0A967AZ50"/>
<dbReference type="RefSeq" id="WP_166194711.1">
    <property type="nucleotide sequence ID" value="NZ_JAAOIV010000003.1"/>
</dbReference>
<evidence type="ECO:0000313" key="3">
    <source>
        <dbReference type="EMBL" id="NHN55358.1"/>
    </source>
</evidence>
<accession>A0A967AZ50</accession>
<dbReference type="InterPro" id="IPR037108">
    <property type="entry name" value="TM1727-like_C_sf"/>
</dbReference>
<feature type="domain" description="DUF2520" evidence="2">
    <location>
        <begin position="140"/>
        <end position="265"/>
    </location>
</feature>
<keyword evidence="4" id="KW-1185">Reference proteome</keyword>
<evidence type="ECO:0000259" key="1">
    <source>
        <dbReference type="Pfam" id="PF10727"/>
    </source>
</evidence>
<dbReference type="InterPro" id="IPR036291">
    <property type="entry name" value="NAD(P)-bd_dom_sf"/>
</dbReference>
<protein>
    <submittedName>
        <fullName evidence="3">DUF2520 domain-containing protein</fullName>
    </submittedName>
</protein>
<proteinExistence type="predicted"/>
<dbReference type="PANTHER" id="PTHR40459">
    <property type="entry name" value="CONSERVED HYPOTHETICAL ALANINE AND LEUCINE RICH PROTEIN"/>
    <property type="match status" value="1"/>
</dbReference>
<dbReference type="EMBL" id="JAAOIV010000003">
    <property type="protein sequence ID" value="NHN55358.1"/>
    <property type="molecule type" value="Genomic_DNA"/>
</dbReference>
<name>A0A967AZ50_9MICO</name>
<feature type="domain" description="Putative oxidoreductase/dehydrogenase Rossmann-like" evidence="1">
    <location>
        <begin position="4"/>
        <end position="123"/>
    </location>
</feature>
<gene>
    <name evidence="3" type="ORF">G9U51_06110</name>
</gene>
<evidence type="ECO:0000259" key="2">
    <source>
        <dbReference type="Pfam" id="PF10728"/>
    </source>
</evidence>
<dbReference type="Proteomes" id="UP000744769">
    <property type="component" value="Unassembled WGS sequence"/>
</dbReference>
<dbReference type="SUPFAM" id="SSF51735">
    <property type="entry name" value="NAD(P)-binding Rossmann-fold domains"/>
    <property type="match status" value="1"/>
</dbReference>
<dbReference type="Pfam" id="PF10728">
    <property type="entry name" value="DUF2520"/>
    <property type="match status" value="1"/>
</dbReference>
<organism evidence="3 4">
    <name type="scientific">Metallococcus carri</name>
    <dbReference type="NCBI Taxonomy" id="1656884"/>
    <lineage>
        <taxon>Bacteria</taxon>
        <taxon>Bacillati</taxon>
        <taxon>Actinomycetota</taxon>
        <taxon>Actinomycetes</taxon>
        <taxon>Micrococcales</taxon>
        <taxon>Dermacoccaceae</taxon>
        <taxon>Metallococcus</taxon>
    </lineage>
</organism>
<dbReference type="Gene3D" id="3.40.50.720">
    <property type="entry name" value="NAD(P)-binding Rossmann-like Domain"/>
    <property type="match status" value="1"/>
</dbReference>